<dbReference type="RefSeq" id="WP_161422209.1">
    <property type="nucleotide sequence ID" value="NZ_JARWMY010000002.1"/>
</dbReference>
<keyword evidence="8" id="KW-0449">Lipoprotein</keyword>
<dbReference type="GO" id="GO:0030288">
    <property type="term" value="C:outer membrane-bounded periplasmic space"/>
    <property type="evidence" value="ECO:0007669"/>
    <property type="project" value="InterPro"/>
</dbReference>
<organism evidence="10 11">
    <name type="scientific">Halomonas icarae</name>
    <dbReference type="NCBI Taxonomy" id="2691040"/>
    <lineage>
        <taxon>Bacteria</taxon>
        <taxon>Pseudomonadati</taxon>
        <taxon>Pseudomonadota</taxon>
        <taxon>Gammaproteobacteria</taxon>
        <taxon>Oceanospirillales</taxon>
        <taxon>Halomonadaceae</taxon>
        <taxon>Halomonas</taxon>
    </lineage>
</organism>
<keyword evidence="7" id="KW-0564">Palmitate</keyword>
<reference evidence="10 11" key="1">
    <citation type="submission" date="2019-12" db="EMBL/GenBank/DDBJ databases">
        <title>Draft genome sequencing of Halomonas icarensis D1-1.</title>
        <authorList>
            <person name="Pandiyan K."/>
            <person name="Kushwaha P."/>
            <person name="Gowdham M."/>
            <person name="Chakdar H."/>
            <person name="Singh A."/>
            <person name="Kumar M."/>
            <person name="Saxena A.K."/>
        </authorList>
    </citation>
    <scope>NUCLEOTIDE SEQUENCE [LARGE SCALE GENOMIC DNA]</scope>
    <source>
        <strain evidence="10 11">D1-1</strain>
    </source>
</reference>
<dbReference type="Gene3D" id="3.40.50.10610">
    <property type="entry name" value="ABC-type transport auxiliary lipoprotein component"/>
    <property type="match status" value="1"/>
</dbReference>
<evidence type="ECO:0000313" key="11">
    <source>
        <dbReference type="Proteomes" id="UP000448235"/>
    </source>
</evidence>
<protein>
    <recommendedName>
        <fullName evidence="3">Curli production assembly/transport component CsgG</fullName>
    </recommendedName>
</protein>
<dbReference type="EMBL" id="WUTS01000001">
    <property type="protein sequence ID" value="NAW11383.1"/>
    <property type="molecule type" value="Genomic_DNA"/>
</dbReference>
<evidence type="ECO:0000256" key="7">
    <source>
        <dbReference type="ARBA" id="ARBA00023139"/>
    </source>
</evidence>
<sequence>MNLPLPQKITVAMLLTATLGGCASIGTDPVAPREGSRVMTNHTPYTRCLSALSQEPGENLPVLSVGQIMDRTGQASYSTITESRTLTQGVSEMLISALYKTRKVRLAERLDIRIPLAERQLKDSGAMQRLPAVLNVQPVNYVILGALTELNYNILTQGARLYVGLVGASNREAVINVGLDLRVVDATTFQTVYVTSLQKQIVGNQVEAGVYRFFDNRLVEFDAGSVRNEPLQLGVRSVVEMAAYQILTEGLGLPIEDTEACLVADGHYSAAL</sequence>
<evidence type="ECO:0000256" key="4">
    <source>
        <dbReference type="ARBA" id="ARBA00022475"/>
    </source>
</evidence>
<evidence type="ECO:0000313" key="10">
    <source>
        <dbReference type="EMBL" id="NAW11383.1"/>
    </source>
</evidence>
<evidence type="ECO:0000256" key="5">
    <source>
        <dbReference type="ARBA" id="ARBA00022729"/>
    </source>
</evidence>
<accession>A0A7X4VXQ9</accession>
<evidence type="ECO:0000256" key="8">
    <source>
        <dbReference type="ARBA" id="ARBA00023288"/>
    </source>
</evidence>
<keyword evidence="4" id="KW-1003">Cell membrane</keyword>
<comment type="similarity">
    <text evidence="2">Belongs to the CsgG family.</text>
</comment>
<gene>
    <name evidence="10" type="ORF">GRB80_00835</name>
</gene>
<keyword evidence="11" id="KW-1185">Reference proteome</keyword>
<dbReference type="AlphaFoldDB" id="A0A7X4VXQ9"/>
<dbReference type="Proteomes" id="UP000448235">
    <property type="component" value="Unassembled WGS sequence"/>
</dbReference>
<evidence type="ECO:0000256" key="2">
    <source>
        <dbReference type="ARBA" id="ARBA00008899"/>
    </source>
</evidence>
<keyword evidence="5 9" id="KW-0732">Signal</keyword>
<comment type="function">
    <text evidence="1">May be involved in the biogenesis of curli organelles.</text>
</comment>
<dbReference type="PANTHER" id="PTHR41164:SF1">
    <property type="entry name" value="CURLI PRODUCTION ASSEMBLY_TRANSPORT COMPONENT CSGG"/>
    <property type="match status" value="1"/>
</dbReference>
<evidence type="ECO:0000256" key="1">
    <source>
        <dbReference type="ARBA" id="ARBA00003989"/>
    </source>
</evidence>
<name>A0A7X4VXQ9_9GAMM</name>
<dbReference type="InterPro" id="IPR005534">
    <property type="entry name" value="Curli_assmbl/transp-comp_CsgG"/>
</dbReference>
<keyword evidence="6" id="KW-0472">Membrane</keyword>
<feature type="signal peptide" evidence="9">
    <location>
        <begin position="1"/>
        <end position="23"/>
    </location>
</feature>
<evidence type="ECO:0000256" key="9">
    <source>
        <dbReference type="SAM" id="SignalP"/>
    </source>
</evidence>
<comment type="caution">
    <text evidence="10">The sequence shown here is derived from an EMBL/GenBank/DDBJ whole genome shotgun (WGS) entry which is preliminary data.</text>
</comment>
<dbReference type="Pfam" id="PF03783">
    <property type="entry name" value="CsgG"/>
    <property type="match status" value="1"/>
</dbReference>
<evidence type="ECO:0000256" key="3">
    <source>
        <dbReference type="ARBA" id="ARBA00014028"/>
    </source>
</evidence>
<feature type="chain" id="PRO_5030578915" description="Curli production assembly/transport component CsgG" evidence="9">
    <location>
        <begin position="24"/>
        <end position="272"/>
    </location>
</feature>
<proteinExistence type="inferred from homology"/>
<dbReference type="PANTHER" id="PTHR41164">
    <property type="entry name" value="CURLI PRODUCTION ASSEMBLY/TRANSPORT COMPONENT CSGG"/>
    <property type="match status" value="1"/>
</dbReference>
<evidence type="ECO:0000256" key="6">
    <source>
        <dbReference type="ARBA" id="ARBA00023136"/>
    </source>
</evidence>